<dbReference type="EMBL" id="CP155447">
    <property type="protein sequence ID" value="XBH02840.1"/>
    <property type="molecule type" value="Genomic_DNA"/>
</dbReference>
<dbReference type="SUPFAM" id="SSF56784">
    <property type="entry name" value="HAD-like"/>
    <property type="match status" value="1"/>
</dbReference>
<name>A0AAU7CCL6_9BACT</name>
<organism evidence="2">
    <name type="scientific">Singulisphaera sp. Ch08</name>
    <dbReference type="NCBI Taxonomy" id="3120278"/>
    <lineage>
        <taxon>Bacteria</taxon>
        <taxon>Pseudomonadati</taxon>
        <taxon>Planctomycetota</taxon>
        <taxon>Planctomycetia</taxon>
        <taxon>Isosphaerales</taxon>
        <taxon>Isosphaeraceae</taxon>
        <taxon>Singulisphaera</taxon>
    </lineage>
</organism>
<feature type="signal peptide" evidence="1">
    <location>
        <begin position="1"/>
        <end position="24"/>
    </location>
</feature>
<reference evidence="2" key="1">
    <citation type="submission" date="2024-05" db="EMBL/GenBank/DDBJ databases">
        <title>Planctomycetes of the genus Singulisphaera possess chitinolytic capabilities.</title>
        <authorList>
            <person name="Ivanova A."/>
        </authorList>
    </citation>
    <scope>NUCLEOTIDE SEQUENCE</scope>
    <source>
        <strain evidence="2">Ch08T</strain>
    </source>
</reference>
<protein>
    <submittedName>
        <fullName evidence="2">HAD family hydrolase</fullName>
        <ecNumber evidence="2">3.1.3.-</ecNumber>
    </submittedName>
</protein>
<dbReference type="Gene3D" id="3.40.50.1000">
    <property type="entry name" value="HAD superfamily/HAD-like"/>
    <property type="match status" value="1"/>
</dbReference>
<gene>
    <name evidence="2" type="ORF">V5E97_31675</name>
</gene>
<dbReference type="CDD" id="cd01427">
    <property type="entry name" value="HAD_like"/>
    <property type="match status" value="1"/>
</dbReference>
<accession>A0AAU7CCL6</accession>
<dbReference type="GO" id="GO:0016787">
    <property type="term" value="F:hydrolase activity"/>
    <property type="evidence" value="ECO:0007669"/>
    <property type="project" value="UniProtKB-KW"/>
</dbReference>
<evidence type="ECO:0000313" key="2">
    <source>
        <dbReference type="EMBL" id="XBH02840.1"/>
    </source>
</evidence>
<dbReference type="InterPro" id="IPR023214">
    <property type="entry name" value="HAD_sf"/>
</dbReference>
<evidence type="ECO:0000256" key="1">
    <source>
        <dbReference type="SAM" id="SignalP"/>
    </source>
</evidence>
<proteinExistence type="predicted"/>
<sequence length="332" mass="37468">MRSRYVFPQIVLAIAATFAQPASGQSDPLPSWNQGTAKRAILEFVGKVTKQGSPDFVPPAERIATFDNDGTLWCEQPLYVQLVFAVDRVRAYATTHPDVKDQPLFKAAIGGDIKTILSVSGYDRLQFLATSHAGQSSEEFTTIVKDWFKTARHPRFNRPYTDLVYQPMLELLAYLRINQFKTFIVSGGGVEFMRPWTEPTYGIPPEQVIGSSIKLKYELRDGQPTLFRLPEIDFIDDAAGKPVGIQRAIGRRPIAAFGNSDGDYEMLRWVTAGPGPRLGLIVHHTDAEREYAYDRHSDVGRLVRAMDEAPERGWVVMDMKTDWNRIFPVEKE</sequence>
<keyword evidence="1" id="KW-0732">Signal</keyword>
<dbReference type="EC" id="3.1.3.-" evidence="2"/>
<dbReference type="RefSeq" id="WP_406695582.1">
    <property type="nucleotide sequence ID" value="NZ_CP155447.1"/>
</dbReference>
<dbReference type="Pfam" id="PF12710">
    <property type="entry name" value="HAD"/>
    <property type="match status" value="1"/>
</dbReference>
<feature type="chain" id="PRO_5043537443" evidence="1">
    <location>
        <begin position="25"/>
        <end position="332"/>
    </location>
</feature>
<dbReference type="AlphaFoldDB" id="A0AAU7CCL6"/>
<keyword evidence="2" id="KW-0378">Hydrolase</keyword>
<dbReference type="InterPro" id="IPR036412">
    <property type="entry name" value="HAD-like_sf"/>
</dbReference>